<gene>
    <name evidence="8" type="ORF">CWS31_001515</name>
</gene>
<keyword evidence="4 7" id="KW-0812">Transmembrane</keyword>
<comment type="similarity">
    <text evidence="2">Belongs to the binding-protein-dependent transport system permease family. AraH/RbsC subfamily.</text>
</comment>
<keyword evidence="9" id="KW-1185">Reference proteome</keyword>
<keyword evidence="6 7" id="KW-0472">Membrane</keyword>
<feature type="transmembrane region" description="Helical" evidence="7">
    <location>
        <begin position="182"/>
        <end position="203"/>
    </location>
</feature>
<protein>
    <submittedName>
        <fullName evidence="8">ABC transporter permease</fullName>
    </submittedName>
</protein>
<feature type="transmembrane region" description="Helical" evidence="7">
    <location>
        <begin position="30"/>
        <end position="49"/>
    </location>
</feature>
<sequence>MINQQIDKNESSGSIASSAKFKALLKNNGALVALIVLLIINAIFTPHFFAMQTFYINMTQVAPIAIVAIGMCLVIASGNGGIDISVGSVLALAGALAPMVFMSEFGLNNPGIAIALAIVLPLLVATSCGLFNGFLVGHYRIQPMIATLILFISGRGIAQLLTNGDIQTFNNDFFQYLGTGRLFGIPIQAVILIIIALFVSWIIKTSKFGRYLLAVGGNDKAAFLCGLPTFKVKLIAYGFCGFCAGMAGLFTTAMNSASDANTAGLLMELDGISAAVVGGTVMMGGKAPVIGAVIGALVIQMMTYTLLANGISDSAAMIAKAAIIIGAIYLQLKNKQKH</sequence>
<feature type="transmembrane region" description="Helical" evidence="7">
    <location>
        <begin position="314"/>
        <end position="332"/>
    </location>
</feature>
<dbReference type="CDD" id="cd06579">
    <property type="entry name" value="TM_PBP1_transp_AraH_like"/>
    <property type="match status" value="1"/>
</dbReference>
<feature type="transmembrane region" description="Helical" evidence="7">
    <location>
        <begin position="113"/>
        <end position="137"/>
    </location>
</feature>
<comment type="subcellular location">
    <subcellularLocation>
        <location evidence="1">Cell inner membrane</location>
        <topology evidence="1">Multi-pass membrane protein</topology>
    </subcellularLocation>
</comment>
<evidence type="ECO:0000256" key="6">
    <source>
        <dbReference type="ARBA" id="ARBA00023136"/>
    </source>
</evidence>
<dbReference type="PANTHER" id="PTHR32196">
    <property type="entry name" value="ABC TRANSPORTER PERMEASE PROTEIN YPHD-RELATED-RELATED"/>
    <property type="match status" value="1"/>
</dbReference>
<evidence type="ECO:0000256" key="5">
    <source>
        <dbReference type="ARBA" id="ARBA00022989"/>
    </source>
</evidence>
<dbReference type="Pfam" id="PF02653">
    <property type="entry name" value="BPD_transp_2"/>
    <property type="match status" value="1"/>
</dbReference>
<dbReference type="EMBL" id="PJAI02000001">
    <property type="protein sequence ID" value="TYK67472.1"/>
    <property type="molecule type" value="Genomic_DNA"/>
</dbReference>
<accession>A0ABY3N1V3</accession>
<proteinExistence type="inferred from homology"/>
<evidence type="ECO:0000256" key="3">
    <source>
        <dbReference type="ARBA" id="ARBA00022475"/>
    </source>
</evidence>
<evidence type="ECO:0000256" key="2">
    <source>
        <dbReference type="ARBA" id="ARBA00007942"/>
    </source>
</evidence>
<feature type="transmembrane region" description="Helical" evidence="7">
    <location>
        <begin position="55"/>
        <end position="75"/>
    </location>
</feature>
<evidence type="ECO:0000313" key="8">
    <source>
        <dbReference type="EMBL" id="TYK67472.1"/>
    </source>
</evidence>
<dbReference type="InterPro" id="IPR001851">
    <property type="entry name" value="ABC_transp_permease"/>
</dbReference>
<name>A0ABY3N1V3_9GAMM</name>
<feature type="transmembrane region" description="Helical" evidence="7">
    <location>
        <begin position="82"/>
        <end position="101"/>
    </location>
</feature>
<organism evidence="8 9">
    <name type="scientific">Colwellia echini</name>
    <dbReference type="NCBI Taxonomy" id="1982103"/>
    <lineage>
        <taxon>Bacteria</taxon>
        <taxon>Pseudomonadati</taxon>
        <taxon>Pseudomonadota</taxon>
        <taxon>Gammaproteobacteria</taxon>
        <taxon>Alteromonadales</taxon>
        <taxon>Colwelliaceae</taxon>
        <taxon>Colwellia</taxon>
    </lineage>
</organism>
<evidence type="ECO:0000256" key="4">
    <source>
        <dbReference type="ARBA" id="ARBA00022692"/>
    </source>
</evidence>
<keyword evidence="3" id="KW-1003">Cell membrane</keyword>
<reference evidence="8 9" key="1">
    <citation type="submission" date="2019-08" db="EMBL/GenBank/DDBJ databases">
        <title>Microbe sample from Colwellia echini.</title>
        <authorList>
            <person name="Christiansen L."/>
            <person name="Pathiraja D."/>
            <person name="Schultz-Johansen M."/>
            <person name="Choi I.-G."/>
            <person name="Stougaard P."/>
        </authorList>
    </citation>
    <scope>NUCLEOTIDE SEQUENCE [LARGE SCALE GENOMIC DNA]</scope>
    <source>
        <strain evidence="8 9">A3</strain>
    </source>
</reference>
<dbReference type="PANTHER" id="PTHR32196:SF19">
    <property type="entry name" value="GALACTOFURANOSE TRANSPORTER PERMEASE PROTEIN YTFT"/>
    <property type="match status" value="1"/>
</dbReference>
<comment type="caution">
    <text evidence="8">The sequence shown here is derived from an EMBL/GenBank/DDBJ whole genome shotgun (WGS) entry which is preliminary data.</text>
</comment>
<feature type="transmembrane region" description="Helical" evidence="7">
    <location>
        <begin position="144"/>
        <end position="162"/>
    </location>
</feature>
<evidence type="ECO:0000313" key="9">
    <source>
        <dbReference type="Proteomes" id="UP000815846"/>
    </source>
</evidence>
<dbReference type="Proteomes" id="UP000815846">
    <property type="component" value="Unassembled WGS sequence"/>
</dbReference>
<feature type="transmembrane region" description="Helical" evidence="7">
    <location>
        <begin position="234"/>
        <end position="254"/>
    </location>
</feature>
<evidence type="ECO:0000256" key="7">
    <source>
        <dbReference type="SAM" id="Phobius"/>
    </source>
</evidence>
<evidence type="ECO:0000256" key="1">
    <source>
        <dbReference type="ARBA" id="ARBA00004429"/>
    </source>
</evidence>
<keyword evidence="5 7" id="KW-1133">Transmembrane helix</keyword>